<dbReference type="InterPro" id="IPR046533">
    <property type="entry name" value="DUF6598"/>
</dbReference>
<accession>A0A3L6RKM4</accession>
<dbReference type="OrthoDB" id="693861at2759"/>
<dbReference type="EMBL" id="PQIB02000008">
    <property type="protein sequence ID" value="RLN05099.1"/>
    <property type="molecule type" value="Genomic_DNA"/>
</dbReference>
<feature type="domain" description="DUF6598" evidence="1">
    <location>
        <begin position="82"/>
        <end position="275"/>
    </location>
</feature>
<keyword evidence="3" id="KW-1185">Reference proteome</keyword>
<evidence type="ECO:0000259" key="1">
    <source>
        <dbReference type="Pfam" id="PF20241"/>
    </source>
</evidence>
<dbReference type="PANTHER" id="PTHR33065:SF88">
    <property type="entry name" value="OS11G0104220 PROTEIN"/>
    <property type="match status" value="1"/>
</dbReference>
<gene>
    <name evidence="2" type="ORF">C2845_PM13G14290</name>
</gene>
<evidence type="ECO:0000313" key="3">
    <source>
        <dbReference type="Proteomes" id="UP000275267"/>
    </source>
</evidence>
<proteinExistence type="predicted"/>
<sequence>MRNNPLSVLVRSLNRVATTVFQQDQEKRRRSTARDEMRMRSAIRFVDEVHEEEREEDEEIVNYSSHWETATQIVTVASRTLDPFLLLTGPSRAVVLIDPVALEVQLKARGKTESEDEVLIFNVLYSQYACGYSDDPPRVITYRLDGNRSELEVTFALFSRSVEATILVEVVHGSWPDHLQGLVVTRTAILPRDVVLVDSRYGRMPISGSGVCELSRRVVSVELHGVLEVDIVALQADGNGSSSAFAKGQACFMPNKAGVSYGTCGLGFCKVEITVGWSLAAPVDLERSNLELLARRSAESSNTLRDCSIEEGVFSVADLFSISSQD</sequence>
<organism evidence="2 3">
    <name type="scientific">Panicum miliaceum</name>
    <name type="common">Proso millet</name>
    <name type="synonym">Broomcorn millet</name>
    <dbReference type="NCBI Taxonomy" id="4540"/>
    <lineage>
        <taxon>Eukaryota</taxon>
        <taxon>Viridiplantae</taxon>
        <taxon>Streptophyta</taxon>
        <taxon>Embryophyta</taxon>
        <taxon>Tracheophyta</taxon>
        <taxon>Spermatophyta</taxon>
        <taxon>Magnoliopsida</taxon>
        <taxon>Liliopsida</taxon>
        <taxon>Poales</taxon>
        <taxon>Poaceae</taxon>
        <taxon>PACMAD clade</taxon>
        <taxon>Panicoideae</taxon>
        <taxon>Panicodae</taxon>
        <taxon>Paniceae</taxon>
        <taxon>Panicinae</taxon>
        <taxon>Panicum</taxon>
        <taxon>Panicum sect. Panicum</taxon>
    </lineage>
</organism>
<protein>
    <recommendedName>
        <fullName evidence="1">DUF6598 domain-containing protein</fullName>
    </recommendedName>
</protein>
<dbReference type="STRING" id="4540.A0A3L6RKM4"/>
<dbReference type="PANTHER" id="PTHR33065">
    <property type="entry name" value="OS07G0486400 PROTEIN"/>
    <property type="match status" value="1"/>
</dbReference>
<dbReference type="Proteomes" id="UP000275267">
    <property type="component" value="Unassembled WGS sequence"/>
</dbReference>
<reference evidence="3" key="1">
    <citation type="journal article" date="2019" name="Nat. Commun.">
        <title>The genome of broomcorn millet.</title>
        <authorList>
            <person name="Zou C."/>
            <person name="Miki D."/>
            <person name="Li D."/>
            <person name="Tang Q."/>
            <person name="Xiao L."/>
            <person name="Rajput S."/>
            <person name="Deng P."/>
            <person name="Jia W."/>
            <person name="Huang R."/>
            <person name="Zhang M."/>
            <person name="Sun Y."/>
            <person name="Hu J."/>
            <person name="Fu X."/>
            <person name="Schnable P.S."/>
            <person name="Li F."/>
            <person name="Zhang H."/>
            <person name="Feng B."/>
            <person name="Zhu X."/>
            <person name="Liu R."/>
            <person name="Schnable J.C."/>
            <person name="Zhu J.-K."/>
            <person name="Zhang H."/>
        </authorList>
    </citation>
    <scope>NUCLEOTIDE SEQUENCE [LARGE SCALE GENOMIC DNA]</scope>
</reference>
<dbReference type="AlphaFoldDB" id="A0A3L6RKM4"/>
<comment type="caution">
    <text evidence="2">The sequence shown here is derived from an EMBL/GenBank/DDBJ whole genome shotgun (WGS) entry which is preliminary data.</text>
</comment>
<name>A0A3L6RKM4_PANMI</name>
<evidence type="ECO:0000313" key="2">
    <source>
        <dbReference type="EMBL" id="RLN05099.1"/>
    </source>
</evidence>
<dbReference type="Pfam" id="PF20241">
    <property type="entry name" value="DUF6598"/>
    <property type="match status" value="1"/>
</dbReference>